<gene>
    <name evidence="1" type="ORF">M378DRAFT_164499</name>
</gene>
<dbReference type="HOGENOM" id="CLU_2661111_0_0_1"/>
<sequence>MRHTFSNCPSDFPACSGRKNASHVNDFDRMLTNAACRTFSRSETPRQLWHGFNSGKYAGKNCAGIIEPAVHGLPGA</sequence>
<feature type="non-terminal residue" evidence="1">
    <location>
        <position position="76"/>
    </location>
</feature>
<evidence type="ECO:0000313" key="1">
    <source>
        <dbReference type="EMBL" id="KIL63431.1"/>
    </source>
</evidence>
<organism evidence="1 2">
    <name type="scientific">Amanita muscaria (strain Koide BX008)</name>
    <dbReference type="NCBI Taxonomy" id="946122"/>
    <lineage>
        <taxon>Eukaryota</taxon>
        <taxon>Fungi</taxon>
        <taxon>Dikarya</taxon>
        <taxon>Basidiomycota</taxon>
        <taxon>Agaricomycotina</taxon>
        <taxon>Agaricomycetes</taxon>
        <taxon>Agaricomycetidae</taxon>
        <taxon>Agaricales</taxon>
        <taxon>Pluteineae</taxon>
        <taxon>Amanitaceae</taxon>
        <taxon>Amanita</taxon>
    </lineage>
</organism>
<proteinExistence type="predicted"/>
<evidence type="ECO:0000313" key="2">
    <source>
        <dbReference type="Proteomes" id="UP000054549"/>
    </source>
</evidence>
<protein>
    <submittedName>
        <fullName evidence="1">Uncharacterized protein</fullName>
    </submittedName>
</protein>
<dbReference type="EMBL" id="KN818259">
    <property type="protein sequence ID" value="KIL63431.1"/>
    <property type="molecule type" value="Genomic_DNA"/>
</dbReference>
<reference evidence="1 2" key="1">
    <citation type="submission" date="2014-04" db="EMBL/GenBank/DDBJ databases">
        <title>Evolutionary Origins and Diversification of the Mycorrhizal Mutualists.</title>
        <authorList>
            <consortium name="DOE Joint Genome Institute"/>
            <consortium name="Mycorrhizal Genomics Consortium"/>
            <person name="Kohler A."/>
            <person name="Kuo A."/>
            <person name="Nagy L.G."/>
            <person name="Floudas D."/>
            <person name="Copeland A."/>
            <person name="Barry K.W."/>
            <person name="Cichocki N."/>
            <person name="Veneault-Fourrey C."/>
            <person name="LaButti K."/>
            <person name="Lindquist E.A."/>
            <person name="Lipzen A."/>
            <person name="Lundell T."/>
            <person name="Morin E."/>
            <person name="Murat C."/>
            <person name="Riley R."/>
            <person name="Ohm R."/>
            <person name="Sun H."/>
            <person name="Tunlid A."/>
            <person name="Henrissat B."/>
            <person name="Grigoriev I.V."/>
            <person name="Hibbett D.S."/>
            <person name="Martin F."/>
        </authorList>
    </citation>
    <scope>NUCLEOTIDE SEQUENCE [LARGE SCALE GENOMIC DNA]</scope>
    <source>
        <strain evidence="1 2">Koide BX008</strain>
    </source>
</reference>
<accession>A0A0C2X2P2</accession>
<keyword evidence="2" id="KW-1185">Reference proteome</keyword>
<dbReference type="InParanoid" id="A0A0C2X2P2"/>
<name>A0A0C2X2P2_AMAMK</name>
<dbReference type="Proteomes" id="UP000054549">
    <property type="component" value="Unassembled WGS sequence"/>
</dbReference>
<dbReference type="AlphaFoldDB" id="A0A0C2X2P2"/>